<reference evidence="2" key="1">
    <citation type="journal article" date="2019" name="Int. J. Syst. Evol. Microbiol.">
        <title>The Global Catalogue of Microorganisms (GCM) 10K type strain sequencing project: providing services to taxonomists for standard genome sequencing and annotation.</title>
        <authorList>
            <consortium name="The Broad Institute Genomics Platform"/>
            <consortium name="The Broad Institute Genome Sequencing Center for Infectious Disease"/>
            <person name="Wu L."/>
            <person name="Ma J."/>
        </authorList>
    </citation>
    <scope>NUCLEOTIDE SEQUENCE [LARGE SCALE GENOMIC DNA]</scope>
    <source>
        <strain evidence="2">JCM 18410</strain>
    </source>
</reference>
<protein>
    <submittedName>
        <fullName evidence="1">Uncharacterized protein</fullName>
    </submittedName>
</protein>
<keyword evidence="2" id="KW-1185">Reference proteome</keyword>
<proteinExistence type="predicted"/>
<dbReference type="EMBL" id="BAABKC010000057">
    <property type="protein sequence ID" value="GAA5062241.1"/>
    <property type="molecule type" value="Genomic_DNA"/>
</dbReference>
<accession>A0ABP9KN80</accession>
<dbReference type="Proteomes" id="UP001500124">
    <property type="component" value="Unassembled WGS sequence"/>
</dbReference>
<evidence type="ECO:0000313" key="1">
    <source>
        <dbReference type="EMBL" id="GAA5062241.1"/>
    </source>
</evidence>
<name>A0ABP9KN80_9ACTN</name>
<comment type="caution">
    <text evidence="1">The sequence shown here is derived from an EMBL/GenBank/DDBJ whole genome shotgun (WGS) entry which is preliminary data.</text>
</comment>
<gene>
    <name evidence="1" type="ORF">GCM10023336_40460</name>
</gene>
<dbReference type="RefSeq" id="WP_345669597.1">
    <property type="nucleotide sequence ID" value="NZ_BAABKC010000057.1"/>
</dbReference>
<evidence type="ECO:0000313" key="2">
    <source>
        <dbReference type="Proteomes" id="UP001500124"/>
    </source>
</evidence>
<sequence>MQINPSVRFVYGLIDTAASPENSLVGVLTLGIPTQVAVLTSMFGRLTPSAHRSHISTHSYRSPRSFL</sequence>
<organism evidence="1 2">
    <name type="scientific">Streptomyces similanensis</name>
    <dbReference type="NCBI Taxonomy" id="1274988"/>
    <lineage>
        <taxon>Bacteria</taxon>
        <taxon>Bacillati</taxon>
        <taxon>Actinomycetota</taxon>
        <taxon>Actinomycetes</taxon>
        <taxon>Kitasatosporales</taxon>
        <taxon>Streptomycetaceae</taxon>
        <taxon>Streptomyces</taxon>
    </lineage>
</organism>